<sequence length="79" mass="9520">MKVKQLYETPLLPRHYIVELEDGSFKMFSMYGGTRKITEKDLIPVRYYKPQKEHAKVSEYLYELYGLEKIKKEESQNEI</sequence>
<reference evidence="1" key="1">
    <citation type="journal article" date="2021" name="Proc. Natl. Acad. Sci. U.S.A.">
        <title>A Catalog of Tens of Thousands of Viruses from Human Metagenomes Reveals Hidden Associations with Chronic Diseases.</title>
        <authorList>
            <person name="Tisza M.J."/>
            <person name="Buck C.B."/>
        </authorList>
    </citation>
    <scope>NUCLEOTIDE SEQUENCE</scope>
    <source>
        <strain evidence="1">CthAo37</strain>
    </source>
</reference>
<organism evidence="1">
    <name type="scientific">Myoviridae sp. cthAo37</name>
    <dbReference type="NCBI Taxonomy" id="2827701"/>
    <lineage>
        <taxon>Viruses</taxon>
        <taxon>Duplodnaviria</taxon>
        <taxon>Heunggongvirae</taxon>
        <taxon>Uroviricota</taxon>
        <taxon>Caudoviricetes</taxon>
    </lineage>
</organism>
<proteinExistence type="predicted"/>
<accession>A0A8S5S5N9</accession>
<evidence type="ECO:0000313" key="1">
    <source>
        <dbReference type="EMBL" id="DAF46018.1"/>
    </source>
</evidence>
<protein>
    <submittedName>
        <fullName evidence="1">Uncharacterized protein</fullName>
    </submittedName>
</protein>
<name>A0A8S5S5N9_9CAUD</name>
<dbReference type="EMBL" id="BK032529">
    <property type="protein sequence ID" value="DAF46018.1"/>
    <property type="molecule type" value="Genomic_DNA"/>
</dbReference>